<dbReference type="GO" id="GO:0008081">
    <property type="term" value="F:phosphoric diester hydrolase activity"/>
    <property type="evidence" value="ECO:0007669"/>
    <property type="project" value="InterPro"/>
</dbReference>
<protein>
    <recommendedName>
        <fullName evidence="1">GP-PDE domain-containing protein</fullName>
    </recommendedName>
</protein>
<feature type="domain" description="GP-PDE" evidence="1">
    <location>
        <begin position="5"/>
        <end position="229"/>
    </location>
</feature>
<dbReference type="RefSeq" id="WP_068501526.1">
    <property type="nucleotide sequence ID" value="NZ_LWQU01000147.1"/>
</dbReference>
<dbReference type="OrthoDB" id="9787897at2"/>
<dbReference type="GO" id="GO:0006629">
    <property type="term" value="P:lipid metabolic process"/>
    <property type="evidence" value="ECO:0007669"/>
    <property type="project" value="InterPro"/>
</dbReference>
<comment type="caution">
    <text evidence="2">The sequence shown here is derived from an EMBL/GenBank/DDBJ whole genome shotgun (WGS) entry which is preliminary data.</text>
</comment>
<dbReference type="PANTHER" id="PTHR46211">
    <property type="entry name" value="GLYCEROPHOSPHORYL DIESTER PHOSPHODIESTERASE"/>
    <property type="match status" value="1"/>
</dbReference>
<proteinExistence type="predicted"/>
<dbReference type="Gene3D" id="3.20.20.190">
    <property type="entry name" value="Phosphatidylinositol (PI) phosphodiesterase"/>
    <property type="match status" value="1"/>
</dbReference>
<dbReference type="InterPro" id="IPR030395">
    <property type="entry name" value="GP_PDE_dom"/>
</dbReference>
<evidence type="ECO:0000313" key="3">
    <source>
        <dbReference type="Proteomes" id="UP000078543"/>
    </source>
</evidence>
<dbReference type="InterPro" id="IPR017946">
    <property type="entry name" value="PLC-like_Pdiesterase_TIM-brl"/>
</dbReference>
<dbReference type="STRING" id="1437059.A6A05_13640"/>
<accession>A0A178MN67</accession>
<evidence type="ECO:0000259" key="1">
    <source>
        <dbReference type="PROSITE" id="PS51704"/>
    </source>
</evidence>
<sequence>MLELPAIIGHRGAAAFAPENTLEGFALAARLGCAMVEFDTRLTADGVPIVFHDDHLDRTTALTGPVAACPLAQLRRHAPQVPILAEVLDLCRSLGLAVNIEIKPDRGAEAATAGAALRVARDLWDRPVLVSSFAPRALAVAAEQCPSWPRGLLVGRVTAGTAARALTLGCEIVAAEHSRLTAERITILKKHDLRVLAYTVNRTGRADHLLQRGVSALFSDRPDLLAGKSAAMS</sequence>
<dbReference type="PROSITE" id="PS50007">
    <property type="entry name" value="PIPLC_X_DOMAIN"/>
    <property type="match status" value="1"/>
</dbReference>
<gene>
    <name evidence="2" type="ORF">A6A05_13640</name>
</gene>
<dbReference type="PROSITE" id="PS51704">
    <property type="entry name" value="GP_PDE"/>
    <property type="match status" value="1"/>
</dbReference>
<dbReference type="Pfam" id="PF03009">
    <property type="entry name" value="GDPD"/>
    <property type="match status" value="1"/>
</dbReference>
<dbReference type="EMBL" id="LWQU01000147">
    <property type="protein sequence ID" value="OAN49538.1"/>
    <property type="molecule type" value="Genomic_DNA"/>
</dbReference>
<dbReference type="AlphaFoldDB" id="A0A178MN67"/>
<evidence type="ECO:0000313" key="2">
    <source>
        <dbReference type="EMBL" id="OAN49538.1"/>
    </source>
</evidence>
<dbReference type="PANTHER" id="PTHR46211:SF1">
    <property type="entry name" value="GLYCEROPHOSPHODIESTER PHOSPHODIESTERASE, CYTOPLASMIC"/>
    <property type="match status" value="1"/>
</dbReference>
<reference evidence="2 3" key="1">
    <citation type="submission" date="2016-04" db="EMBL/GenBank/DDBJ databases">
        <title>Draft genome sequence of freshwater magnetotactic bacteria Magnetospirillum marisnigri SP-1 and Magnetospirillum moscoviense BB-1.</title>
        <authorList>
            <person name="Koziaeva V."/>
            <person name="Dziuba M.V."/>
            <person name="Ivanov T.M."/>
            <person name="Kuznetsov B."/>
            <person name="Grouzdev D.S."/>
        </authorList>
    </citation>
    <scope>NUCLEOTIDE SEQUENCE [LARGE SCALE GENOMIC DNA]</scope>
    <source>
        <strain evidence="2 3">BB-1</strain>
    </source>
</reference>
<keyword evidence="3" id="KW-1185">Reference proteome</keyword>
<name>A0A178MN67_9PROT</name>
<organism evidence="2 3">
    <name type="scientific">Magnetospirillum moscoviense</name>
    <dbReference type="NCBI Taxonomy" id="1437059"/>
    <lineage>
        <taxon>Bacteria</taxon>
        <taxon>Pseudomonadati</taxon>
        <taxon>Pseudomonadota</taxon>
        <taxon>Alphaproteobacteria</taxon>
        <taxon>Rhodospirillales</taxon>
        <taxon>Rhodospirillaceae</taxon>
        <taxon>Magnetospirillum</taxon>
    </lineage>
</organism>
<dbReference type="Proteomes" id="UP000078543">
    <property type="component" value="Unassembled WGS sequence"/>
</dbReference>
<dbReference type="SUPFAM" id="SSF51695">
    <property type="entry name" value="PLC-like phosphodiesterases"/>
    <property type="match status" value="1"/>
</dbReference>